<proteinExistence type="predicted"/>
<dbReference type="InterPro" id="IPR051690">
    <property type="entry name" value="PseI-like"/>
</dbReference>
<dbReference type="Proteomes" id="UP000199053">
    <property type="component" value="Unassembled WGS sequence"/>
</dbReference>
<reference evidence="3" key="1">
    <citation type="submission" date="2016-10" db="EMBL/GenBank/DDBJ databases">
        <authorList>
            <person name="Varghese N."/>
            <person name="Submissions S."/>
        </authorList>
    </citation>
    <scope>NUCLEOTIDE SEQUENCE [LARGE SCALE GENOMIC DNA]</scope>
    <source>
        <strain evidence="3">DSM 16995</strain>
    </source>
</reference>
<protein>
    <submittedName>
        <fullName evidence="2">N-acetylneuraminate synthase</fullName>
    </submittedName>
</protein>
<dbReference type="AlphaFoldDB" id="A0A1G9CQ26"/>
<dbReference type="PROSITE" id="PS50844">
    <property type="entry name" value="AFP_LIKE"/>
    <property type="match status" value="1"/>
</dbReference>
<dbReference type="InterPro" id="IPR013974">
    <property type="entry name" value="SAF"/>
</dbReference>
<dbReference type="InterPro" id="IPR036732">
    <property type="entry name" value="AFP_Neu5c_C_sf"/>
</dbReference>
<dbReference type="InterPro" id="IPR013132">
    <property type="entry name" value="PseI/NeuA/B-like_N"/>
</dbReference>
<dbReference type="InterPro" id="IPR006190">
    <property type="entry name" value="SAF_AFP_Neu5Ac"/>
</dbReference>
<dbReference type="Gene3D" id="3.20.20.70">
    <property type="entry name" value="Aldolase class I"/>
    <property type="match status" value="1"/>
</dbReference>
<dbReference type="SUPFAM" id="SSF51569">
    <property type="entry name" value="Aldolase"/>
    <property type="match status" value="1"/>
</dbReference>
<name>A0A1G9CQ26_9BACT</name>
<keyword evidence="3" id="KW-1185">Reference proteome</keyword>
<dbReference type="InterPro" id="IPR013785">
    <property type="entry name" value="Aldolase_TIM"/>
</dbReference>
<organism evidence="2 3">
    <name type="scientific">Maridesulfovibrio ferrireducens</name>
    <dbReference type="NCBI Taxonomy" id="246191"/>
    <lineage>
        <taxon>Bacteria</taxon>
        <taxon>Pseudomonadati</taxon>
        <taxon>Thermodesulfobacteriota</taxon>
        <taxon>Desulfovibrionia</taxon>
        <taxon>Desulfovibrionales</taxon>
        <taxon>Desulfovibrionaceae</taxon>
        <taxon>Maridesulfovibrio</taxon>
    </lineage>
</organism>
<dbReference type="Pfam" id="PF08666">
    <property type="entry name" value="SAF"/>
    <property type="match status" value="1"/>
</dbReference>
<evidence type="ECO:0000313" key="3">
    <source>
        <dbReference type="Proteomes" id="UP000199053"/>
    </source>
</evidence>
<evidence type="ECO:0000259" key="1">
    <source>
        <dbReference type="PROSITE" id="PS50844"/>
    </source>
</evidence>
<dbReference type="InterPro" id="IPR057736">
    <property type="entry name" value="SAF_PseI/NeuA/NeuB"/>
</dbReference>
<dbReference type="EMBL" id="FNGA01000001">
    <property type="protein sequence ID" value="SDK53575.1"/>
    <property type="molecule type" value="Genomic_DNA"/>
</dbReference>
<dbReference type="CDD" id="cd11615">
    <property type="entry name" value="SAF_NeuB_like"/>
    <property type="match status" value="1"/>
</dbReference>
<feature type="domain" description="AFP-like" evidence="1">
    <location>
        <begin position="293"/>
        <end position="349"/>
    </location>
</feature>
<dbReference type="GO" id="GO:0016051">
    <property type="term" value="P:carbohydrate biosynthetic process"/>
    <property type="evidence" value="ECO:0007669"/>
    <property type="project" value="InterPro"/>
</dbReference>
<dbReference type="GO" id="GO:0047444">
    <property type="term" value="F:N-acylneuraminate-9-phosphate synthase activity"/>
    <property type="evidence" value="ECO:0007669"/>
    <property type="project" value="TreeGrafter"/>
</dbReference>
<dbReference type="RefSeq" id="WP_092158342.1">
    <property type="nucleotide sequence ID" value="NZ_FNGA01000001.1"/>
</dbReference>
<dbReference type="PANTHER" id="PTHR42966">
    <property type="entry name" value="N-ACETYLNEURAMINATE SYNTHASE"/>
    <property type="match status" value="1"/>
</dbReference>
<dbReference type="SMART" id="SM00858">
    <property type="entry name" value="SAF"/>
    <property type="match status" value="1"/>
</dbReference>
<gene>
    <name evidence="2" type="ORF">SAMN05660337_0751</name>
</gene>
<accession>A0A1G9CQ26</accession>
<dbReference type="Pfam" id="PF03102">
    <property type="entry name" value="NeuB"/>
    <property type="match status" value="1"/>
</dbReference>
<dbReference type="PANTHER" id="PTHR42966:SF2">
    <property type="entry name" value="PSEUDAMINIC ACID SYNTHASE"/>
    <property type="match status" value="1"/>
</dbReference>
<evidence type="ECO:0000313" key="2">
    <source>
        <dbReference type="EMBL" id="SDK53575.1"/>
    </source>
</evidence>
<sequence length="349" mass="38326">MSQVIINNRTIGTGHPTYIIAEMSANHNQNFDAAVELINIAKECGVDAIKIQTYTPDTITLDCDNEFFKIGKGTIWEGQTLHSLYGKAYTPWEWQPKLKKIADDLGLDFFSTPFDDSAVDFLEEMDVPVYKIASFELVDIPLIKKVAATGKPVIMSTGMGTLSEIDEAVSAFRQAGGTDLILLKCTSAYPAPPESMNLHTIMNMQETFGVPCGLSDHSLGIEIPITAVALGACVIEKHFIKSRADGGPDSSFSLEAEELKAMVVSIRNAEKALGKVQYQITEKEKAGRVFRKSIFACKDILKGESLSADNIKCVRPGYGLHTRHFEEIMGKKALNDIRLGTPISWDKLS</sequence>
<dbReference type="OrthoDB" id="9781701at2"/>
<dbReference type="InterPro" id="IPR020030">
    <property type="entry name" value="Pseudaminic_synth_PseI"/>
</dbReference>
<dbReference type="NCBIfam" id="TIGR03586">
    <property type="entry name" value="PseI"/>
    <property type="match status" value="1"/>
</dbReference>
<dbReference type="SUPFAM" id="SSF51269">
    <property type="entry name" value="AFP III-like domain"/>
    <property type="match status" value="1"/>
</dbReference>
<dbReference type="STRING" id="246191.SAMN05660337_0751"/>
<dbReference type="Gene3D" id="3.90.1210.10">
    <property type="entry name" value="Antifreeze-like/N-acetylneuraminic acid synthase C-terminal domain"/>
    <property type="match status" value="1"/>
</dbReference>